<organism evidence="18 19">
    <name type="scientific">Hathewaya histolytica</name>
    <name type="common">Clostridium histolyticum</name>
    <dbReference type="NCBI Taxonomy" id="1498"/>
    <lineage>
        <taxon>Bacteria</taxon>
        <taxon>Bacillati</taxon>
        <taxon>Bacillota</taxon>
        <taxon>Clostridia</taxon>
        <taxon>Eubacteriales</taxon>
        <taxon>Clostridiaceae</taxon>
        <taxon>Hathewaya</taxon>
    </lineage>
</organism>
<comment type="pathway">
    <text evidence="4 16">Cell wall biogenesis; peptidoglycan biosynthesis.</text>
</comment>
<dbReference type="UniPathway" id="UPA00219"/>
<keyword evidence="11 16" id="KW-0573">Peptidoglycan synthesis</keyword>
<evidence type="ECO:0000256" key="13">
    <source>
        <dbReference type="ARBA" id="ARBA00023306"/>
    </source>
</evidence>
<dbReference type="InterPro" id="IPR016166">
    <property type="entry name" value="FAD-bd_PCMH"/>
</dbReference>
<dbReference type="Pfam" id="PF02873">
    <property type="entry name" value="MurB_C"/>
    <property type="match status" value="1"/>
</dbReference>
<keyword evidence="9 16" id="KW-0521">NADP</keyword>
<keyword evidence="14 16" id="KW-0961">Cell wall biogenesis/degradation</keyword>
<dbReference type="PANTHER" id="PTHR21071:SF4">
    <property type="entry name" value="UDP-N-ACETYLENOLPYRUVOYLGLUCOSAMINE REDUCTASE"/>
    <property type="match status" value="1"/>
</dbReference>
<proteinExistence type="inferred from homology"/>
<evidence type="ECO:0000256" key="11">
    <source>
        <dbReference type="ARBA" id="ARBA00022984"/>
    </source>
</evidence>
<dbReference type="GO" id="GO:0071949">
    <property type="term" value="F:FAD binding"/>
    <property type="evidence" value="ECO:0007669"/>
    <property type="project" value="InterPro"/>
</dbReference>
<feature type="active site" evidence="16">
    <location>
        <position position="178"/>
    </location>
</feature>
<dbReference type="InterPro" id="IPR006094">
    <property type="entry name" value="Oxid_FAD_bind_N"/>
</dbReference>
<reference evidence="18 19" key="1">
    <citation type="submission" date="2019-05" db="EMBL/GenBank/DDBJ databases">
        <authorList>
            <consortium name="Pathogen Informatics"/>
        </authorList>
    </citation>
    <scope>NUCLEOTIDE SEQUENCE [LARGE SCALE GENOMIC DNA]</scope>
    <source>
        <strain evidence="18 19">NCTC503</strain>
    </source>
</reference>
<gene>
    <name evidence="16 18" type="primary">murB</name>
    <name evidence="18" type="ORF">NCTC503_00433</name>
</gene>
<evidence type="ECO:0000256" key="9">
    <source>
        <dbReference type="ARBA" id="ARBA00022857"/>
    </source>
</evidence>
<dbReference type="AlphaFoldDB" id="A0A4U9QYR1"/>
<evidence type="ECO:0000259" key="17">
    <source>
        <dbReference type="PROSITE" id="PS51387"/>
    </source>
</evidence>
<dbReference type="KEGG" id="hhw:NCTC503_00433"/>
<evidence type="ECO:0000256" key="5">
    <source>
        <dbReference type="ARBA" id="ARBA00022490"/>
    </source>
</evidence>
<sequence length="305" mass="33709">MYQMNGFLSELHKILSDDNIQFEAPMREHTTFKLGGKADILVTPKNYEELVSILKLCKRENVYYYILGKGSNIIVKDGGIRGVVVKLSKLQEVKLIENEAIVAQSGAGLIDVSLYSAKYDLTGLEFASGIPGSVGGAVAMNAGAYGGEICQVLKSVLVIDDDLEIKELKLDDMDFSYRNSVVLKKGYIVLEATFKLKKGNHEEIQEVIHDLTRRRVEKQPLEKASAGSTFKRPEGYFAGKLIQDCGLKGFKIGEAQVSEKHSGFVVNNGKATAEDVLGLIKHVQDTVYKKFNVKLETEVRIIGED</sequence>
<accession>A0A4U9QYR1</accession>
<keyword evidence="8 16" id="KW-0274">FAD</keyword>
<dbReference type="GO" id="GO:0005829">
    <property type="term" value="C:cytosol"/>
    <property type="evidence" value="ECO:0007669"/>
    <property type="project" value="TreeGrafter"/>
</dbReference>
<keyword evidence="7 16" id="KW-0285">Flavoprotein</keyword>
<comment type="similarity">
    <text evidence="16">Belongs to the MurB family.</text>
</comment>
<evidence type="ECO:0000256" key="10">
    <source>
        <dbReference type="ARBA" id="ARBA00022960"/>
    </source>
</evidence>
<comment type="function">
    <text evidence="2 16">Cell wall formation.</text>
</comment>
<dbReference type="Gene3D" id="3.30.465.10">
    <property type="match status" value="1"/>
</dbReference>
<evidence type="ECO:0000256" key="8">
    <source>
        <dbReference type="ARBA" id="ARBA00022827"/>
    </source>
</evidence>
<dbReference type="OrthoDB" id="9804753at2"/>
<dbReference type="GO" id="GO:0008762">
    <property type="term" value="F:UDP-N-acetylmuramate dehydrogenase activity"/>
    <property type="evidence" value="ECO:0007669"/>
    <property type="project" value="UniProtKB-UniRule"/>
</dbReference>
<keyword evidence="19" id="KW-1185">Reference proteome</keyword>
<keyword evidence="10 16" id="KW-0133">Cell shape</keyword>
<dbReference type="PROSITE" id="PS51387">
    <property type="entry name" value="FAD_PCMH"/>
    <property type="match status" value="1"/>
</dbReference>
<name>A0A4U9QYR1_HATHI</name>
<dbReference type="Proteomes" id="UP000308489">
    <property type="component" value="Chromosome 1"/>
</dbReference>
<dbReference type="RefSeq" id="WP_138209235.1">
    <property type="nucleotide sequence ID" value="NZ_CBCRUQ010000008.1"/>
</dbReference>
<dbReference type="EMBL" id="LR590481">
    <property type="protein sequence ID" value="VTQ83855.1"/>
    <property type="molecule type" value="Genomic_DNA"/>
</dbReference>
<dbReference type="HAMAP" id="MF_00037">
    <property type="entry name" value="MurB"/>
    <property type="match status" value="1"/>
</dbReference>
<evidence type="ECO:0000256" key="6">
    <source>
        <dbReference type="ARBA" id="ARBA00022618"/>
    </source>
</evidence>
<dbReference type="InterPro" id="IPR036635">
    <property type="entry name" value="MurB_C_sf"/>
</dbReference>
<evidence type="ECO:0000256" key="14">
    <source>
        <dbReference type="ARBA" id="ARBA00023316"/>
    </source>
</evidence>
<dbReference type="InterPro" id="IPR011601">
    <property type="entry name" value="MurB_C"/>
</dbReference>
<dbReference type="GO" id="GO:0051301">
    <property type="term" value="P:cell division"/>
    <property type="evidence" value="ECO:0007669"/>
    <property type="project" value="UniProtKB-KW"/>
</dbReference>
<protein>
    <recommendedName>
        <fullName evidence="16">UDP-N-acetylenolpyruvoylglucosamine reductase</fullName>
        <ecNumber evidence="16">1.3.1.98</ecNumber>
    </recommendedName>
    <alternativeName>
        <fullName evidence="16">UDP-N-acetylmuramate dehydrogenase</fullName>
    </alternativeName>
</protein>
<dbReference type="SUPFAM" id="SSF56176">
    <property type="entry name" value="FAD-binding/transporter-associated domain-like"/>
    <property type="match status" value="1"/>
</dbReference>
<dbReference type="InterPro" id="IPR016167">
    <property type="entry name" value="FAD-bd_PCMH_sub1"/>
</dbReference>
<dbReference type="Gene3D" id="3.30.43.10">
    <property type="entry name" value="Uridine Diphospho-n-acetylenolpyruvylglucosamine Reductase, domain 2"/>
    <property type="match status" value="1"/>
</dbReference>
<dbReference type="InterPro" id="IPR003170">
    <property type="entry name" value="MurB"/>
</dbReference>
<evidence type="ECO:0000256" key="4">
    <source>
        <dbReference type="ARBA" id="ARBA00004752"/>
    </source>
</evidence>
<feature type="active site" evidence="16">
    <location>
        <position position="298"/>
    </location>
</feature>
<evidence type="ECO:0000256" key="2">
    <source>
        <dbReference type="ARBA" id="ARBA00003921"/>
    </source>
</evidence>
<keyword evidence="13 16" id="KW-0131">Cell cycle</keyword>
<dbReference type="Gene3D" id="3.90.78.10">
    <property type="entry name" value="UDP-N-acetylenolpyruvoylglucosamine reductase, C-terminal domain"/>
    <property type="match status" value="1"/>
</dbReference>
<evidence type="ECO:0000256" key="12">
    <source>
        <dbReference type="ARBA" id="ARBA00023002"/>
    </source>
</evidence>
<dbReference type="InterPro" id="IPR036318">
    <property type="entry name" value="FAD-bd_PCMH-like_sf"/>
</dbReference>
<dbReference type="EC" id="1.3.1.98" evidence="16"/>
<comment type="cofactor">
    <cofactor evidence="1 16">
        <name>FAD</name>
        <dbReference type="ChEBI" id="CHEBI:57692"/>
    </cofactor>
</comment>
<dbReference type="InterPro" id="IPR016169">
    <property type="entry name" value="FAD-bd_PCMH_sub2"/>
</dbReference>
<dbReference type="GO" id="GO:0008360">
    <property type="term" value="P:regulation of cell shape"/>
    <property type="evidence" value="ECO:0007669"/>
    <property type="project" value="UniProtKB-KW"/>
</dbReference>
<evidence type="ECO:0000256" key="3">
    <source>
        <dbReference type="ARBA" id="ARBA00004496"/>
    </source>
</evidence>
<dbReference type="PANTHER" id="PTHR21071">
    <property type="entry name" value="UDP-N-ACETYLENOLPYRUVOYLGLUCOSAMINE REDUCTASE"/>
    <property type="match status" value="1"/>
</dbReference>
<evidence type="ECO:0000256" key="7">
    <source>
        <dbReference type="ARBA" id="ARBA00022630"/>
    </source>
</evidence>
<evidence type="ECO:0000313" key="18">
    <source>
        <dbReference type="EMBL" id="VTQ83855.1"/>
    </source>
</evidence>
<evidence type="ECO:0000313" key="19">
    <source>
        <dbReference type="Proteomes" id="UP000308489"/>
    </source>
</evidence>
<dbReference type="GO" id="GO:0009252">
    <property type="term" value="P:peptidoglycan biosynthetic process"/>
    <property type="evidence" value="ECO:0007669"/>
    <property type="project" value="UniProtKB-UniRule"/>
</dbReference>
<comment type="catalytic activity">
    <reaction evidence="15 16">
        <text>UDP-N-acetyl-alpha-D-muramate + NADP(+) = UDP-N-acetyl-3-O-(1-carboxyvinyl)-alpha-D-glucosamine + NADPH + H(+)</text>
        <dbReference type="Rhea" id="RHEA:12248"/>
        <dbReference type="ChEBI" id="CHEBI:15378"/>
        <dbReference type="ChEBI" id="CHEBI:57783"/>
        <dbReference type="ChEBI" id="CHEBI:58349"/>
        <dbReference type="ChEBI" id="CHEBI:68483"/>
        <dbReference type="ChEBI" id="CHEBI:70757"/>
        <dbReference type="EC" id="1.3.1.98"/>
    </reaction>
</comment>
<evidence type="ECO:0000256" key="1">
    <source>
        <dbReference type="ARBA" id="ARBA00001974"/>
    </source>
</evidence>
<dbReference type="NCBIfam" id="TIGR00179">
    <property type="entry name" value="murB"/>
    <property type="match status" value="1"/>
</dbReference>
<dbReference type="Pfam" id="PF01565">
    <property type="entry name" value="FAD_binding_4"/>
    <property type="match status" value="1"/>
</dbReference>
<dbReference type="NCBIfam" id="NF010480">
    <property type="entry name" value="PRK13905.1"/>
    <property type="match status" value="1"/>
</dbReference>
<evidence type="ECO:0000256" key="16">
    <source>
        <dbReference type="HAMAP-Rule" id="MF_00037"/>
    </source>
</evidence>
<keyword evidence="12 16" id="KW-0560">Oxidoreductase</keyword>
<feature type="domain" description="FAD-binding PCMH-type" evidence="17">
    <location>
        <begin position="34"/>
        <end position="199"/>
    </location>
</feature>
<keyword evidence="6 16" id="KW-0132">Cell division</keyword>
<comment type="subcellular location">
    <subcellularLocation>
        <location evidence="3 16">Cytoplasm</location>
    </subcellularLocation>
</comment>
<keyword evidence="5 16" id="KW-0963">Cytoplasm</keyword>
<dbReference type="GO" id="GO:0071555">
    <property type="term" value="P:cell wall organization"/>
    <property type="evidence" value="ECO:0007669"/>
    <property type="project" value="UniProtKB-KW"/>
</dbReference>
<evidence type="ECO:0000256" key="15">
    <source>
        <dbReference type="ARBA" id="ARBA00048914"/>
    </source>
</evidence>
<dbReference type="SUPFAM" id="SSF56194">
    <property type="entry name" value="Uridine diphospho-N-Acetylenolpyruvylglucosamine reductase, MurB, C-terminal domain"/>
    <property type="match status" value="1"/>
</dbReference>
<feature type="active site" description="Proton donor" evidence="16">
    <location>
        <position position="228"/>
    </location>
</feature>